<reference evidence="2" key="2">
    <citation type="journal article" date="2023" name="Microbiol Resour">
        <title>Decontamination and Annotation of the Draft Genome Sequence of the Oomycete Lagenidium giganteum ARSEF 373.</title>
        <authorList>
            <person name="Morgan W.R."/>
            <person name="Tartar A."/>
        </authorList>
    </citation>
    <scope>NUCLEOTIDE SEQUENCE</scope>
    <source>
        <strain evidence="2">ARSEF 373</strain>
    </source>
</reference>
<reference evidence="2" key="1">
    <citation type="submission" date="2022-11" db="EMBL/GenBank/DDBJ databases">
        <authorList>
            <person name="Morgan W.R."/>
            <person name="Tartar A."/>
        </authorList>
    </citation>
    <scope>NUCLEOTIDE SEQUENCE</scope>
    <source>
        <strain evidence="2">ARSEF 373</strain>
    </source>
</reference>
<dbReference type="GO" id="GO:0019888">
    <property type="term" value="F:protein phosphatase regulator activity"/>
    <property type="evidence" value="ECO:0007669"/>
    <property type="project" value="InterPro"/>
</dbReference>
<dbReference type="Proteomes" id="UP001146120">
    <property type="component" value="Unassembled WGS sequence"/>
</dbReference>
<comment type="similarity">
    <text evidence="1">Belongs to the PPP4R2 family.</text>
</comment>
<dbReference type="InterPro" id="IPR015267">
    <property type="entry name" value="PPP4R2"/>
</dbReference>
<accession>A0AAV2YVX9</accession>
<dbReference type="PANTHER" id="PTHR16487:SF0">
    <property type="entry name" value="PROTEIN PHOSPHATASE 4 REGULATORY SUBUNIT 2-RELATED"/>
    <property type="match status" value="1"/>
</dbReference>
<name>A0AAV2YVX9_9STRA</name>
<gene>
    <name evidence="2" type="ORF">N0F65_001162</name>
</gene>
<evidence type="ECO:0000313" key="3">
    <source>
        <dbReference type="Proteomes" id="UP001146120"/>
    </source>
</evidence>
<dbReference type="AlphaFoldDB" id="A0AAV2YVX9"/>
<evidence type="ECO:0000256" key="1">
    <source>
        <dbReference type="ARBA" id="ARBA00009207"/>
    </source>
</evidence>
<keyword evidence="3" id="KW-1185">Reference proteome</keyword>
<dbReference type="EMBL" id="DAKRPA010000106">
    <property type="protein sequence ID" value="DAZ98461.1"/>
    <property type="molecule type" value="Genomic_DNA"/>
</dbReference>
<comment type="caution">
    <text evidence="2">The sequence shown here is derived from an EMBL/GenBank/DDBJ whole genome shotgun (WGS) entry which is preliminary data.</text>
</comment>
<evidence type="ECO:0000313" key="2">
    <source>
        <dbReference type="EMBL" id="DAZ98461.1"/>
    </source>
</evidence>
<organism evidence="2 3">
    <name type="scientific">Lagenidium giganteum</name>
    <dbReference type="NCBI Taxonomy" id="4803"/>
    <lineage>
        <taxon>Eukaryota</taxon>
        <taxon>Sar</taxon>
        <taxon>Stramenopiles</taxon>
        <taxon>Oomycota</taxon>
        <taxon>Peronosporomycetes</taxon>
        <taxon>Pythiales</taxon>
        <taxon>Pythiaceae</taxon>
    </lineage>
</organism>
<dbReference type="PANTHER" id="PTHR16487">
    <property type="entry name" value="PPP4R2-RELATED PROTEIN"/>
    <property type="match status" value="1"/>
</dbReference>
<dbReference type="GO" id="GO:0005737">
    <property type="term" value="C:cytoplasm"/>
    <property type="evidence" value="ECO:0007669"/>
    <property type="project" value="TreeGrafter"/>
</dbReference>
<dbReference type="GO" id="GO:0005634">
    <property type="term" value="C:nucleus"/>
    <property type="evidence" value="ECO:0007669"/>
    <property type="project" value="TreeGrafter"/>
</dbReference>
<dbReference type="Pfam" id="PF09184">
    <property type="entry name" value="PPP4R2"/>
    <property type="match status" value="1"/>
</dbReference>
<sequence length="180" mass="19436">MDDVTAITPVLQRVLDEIRDKGIAYYDWLQLRAVLIAKLKLSLQDMHAGDTYKPSHDESFESRCNTIAQVLSTFDGPPFTLQRLTEVILEPRKSYKSLNKFINALEKLLSVSSTLKVVDPRATPVDKSPEPPVSPVAGEASAQLAAVLAAEPPAVQVVAGGTDLDVVAKAPWSDASPSPS</sequence>
<proteinExistence type="inferred from homology"/>
<protein>
    <submittedName>
        <fullName evidence="2">Uncharacterized protein</fullName>
    </submittedName>
</protein>
<dbReference type="GO" id="GO:0030289">
    <property type="term" value="C:protein phosphatase 4 complex"/>
    <property type="evidence" value="ECO:0007669"/>
    <property type="project" value="InterPro"/>
</dbReference>